<name>A0A7W5FQI0_9BACL</name>
<dbReference type="SMART" id="SM00342">
    <property type="entry name" value="HTH_ARAC"/>
    <property type="match status" value="1"/>
</dbReference>
<keyword evidence="1" id="KW-0805">Transcription regulation</keyword>
<accession>A0A7W5FQI0</accession>
<dbReference type="SUPFAM" id="SSF51215">
    <property type="entry name" value="Regulatory protein AraC"/>
    <property type="match status" value="1"/>
</dbReference>
<dbReference type="PRINTS" id="PR00032">
    <property type="entry name" value="HTHARAC"/>
</dbReference>
<dbReference type="RefSeq" id="WP_183603155.1">
    <property type="nucleotide sequence ID" value="NZ_JACHXK010000016.1"/>
</dbReference>
<dbReference type="GO" id="GO:0003700">
    <property type="term" value="F:DNA-binding transcription factor activity"/>
    <property type="evidence" value="ECO:0007669"/>
    <property type="project" value="InterPro"/>
</dbReference>
<dbReference type="InterPro" id="IPR003313">
    <property type="entry name" value="AraC-bd"/>
</dbReference>
<dbReference type="InterPro" id="IPR037923">
    <property type="entry name" value="HTH-like"/>
</dbReference>
<gene>
    <name evidence="5" type="ORF">FHS18_005157</name>
</gene>
<dbReference type="InterPro" id="IPR018060">
    <property type="entry name" value="HTH_AraC"/>
</dbReference>
<dbReference type="InterPro" id="IPR018062">
    <property type="entry name" value="HTH_AraC-typ_CS"/>
</dbReference>
<dbReference type="PANTHER" id="PTHR43280">
    <property type="entry name" value="ARAC-FAMILY TRANSCRIPTIONAL REGULATOR"/>
    <property type="match status" value="1"/>
</dbReference>
<dbReference type="EMBL" id="JACHXK010000016">
    <property type="protein sequence ID" value="MBB3113054.1"/>
    <property type="molecule type" value="Genomic_DNA"/>
</dbReference>
<dbReference type="PROSITE" id="PS01124">
    <property type="entry name" value="HTH_ARAC_FAMILY_2"/>
    <property type="match status" value="1"/>
</dbReference>
<evidence type="ECO:0000256" key="2">
    <source>
        <dbReference type="ARBA" id="ARBA00023125"/>
    </source>
</evidence>
<keyword evidence="6" id="KW-1185">Reference proteome</keyword>
<dbReference type="Gene3D" id="1.10.10.60">
    <property type="entry name" value="Homeodomain-like"/>
    <property type="match status" value="2"/>
</dbReference>
<dbReference type="InterPro" id="IPR009057">
    <property type="entry name" value="Homeodomain-like_sf"/>
</dbReference>
<dbReference type="PROSITE" id="PS00041">
    <property type="entry name" value="HTH_ARAC_FAMILY_1"/>
    <property type="match status" value="1"/>
</dbReference>
<dbReference type="PANTHER" id="PTHR43280:SF2">
    <property type="entry name" value="HTH-TYPE TRANSCRIPTIONAL REGULATOR EXSA"/>
    <property type="match status" value="1"/>
</dbReference>
<protein>
    <submittedName>
        <fullName evidence="5">AraC-like DNA-binding protein</fullName>
    </submittedName>
</protein>
<sequence>MLKHSAYGFRHDDHSILTLDSIGWQEIDSHGYNFASDDRPDAGHVIFQYTLSGQGVLEYEQKRIALPQGSGFLLKIPSASRYYYVEQPEPWEVLWINLRGEEASRIWDIVMKQEGPVIWRDPDSPLIQGLWKLLRTVAEDKVTDKYRLSVSVYEWMLTLVRTSQAAGKELTNKSSALIEKAKRLMREQYALPHTLDSIAEHLEINKYHFCRLFQKSEQTSPLAYLRDRRVEAAIALLRTTDLPIQEIGQRCGFESPSYFGKVFRAYMSLTPTEYRLRELEFPYDAIYYE</sequence>
<dbReference type="AlphaFoldDB" id="A0A7W5FQI0"/>
<dbReference type="InterPro" id="IPR020449">
    <property type="entry name" value="Tscrpt_reg_AraC-type_HTH"/>
</dbReference>
<evidence type="ECO:0000313" key="6">
    <source>
        <dbReference type="Proteomes" id="UP000570361"/>
    </source>
</evidence>
<reference evidence="5 6" key="1">
    <citation type="submission" date="2020-08" db="EMBL/GenBank/DDBJ databases">
        <title>Genomic Encyclopedia of Type Strains, Phase III (KMG-III): the genomes of soil and plant-associated and newly described type strains.</title>
        <authorList>
            <person name="Whitman W."/>
        </authorList>
    </citation>
    <scope>NUCLEOTIDE SEQUENCE [LARGE SCALE GENOMIC DNA]</scope>
    <source>
        <strain evidence="5 6">CECT 5862</strain>
    </source>
</reference>
<evidence type="ECO:0000256" key="3">
    <source>
        <dbReference type="ARBA" id="ARBA00023163"/>
    </source>
</evidence>
<feature type="domain" description="HTH araC/xylS-type" evidence="4">
    <location>
        <begin position="179"/>
        <end position="277"/>
    </location>
</feature>
<keyword evidence="3" id="KW-0804">Transcription</keyword>
<keyword evidence="2 5" id="KW-0238">DNA-binding</keyword>
<evidence type="ECO:0000259" key="4">
    <source>
        <dbReference type="PROSITE" id="PS01124"/>
    </source>
</evidence>
<evidence type="ECO:0000313" key="5">
    <source>
        <dbReference type="EMBL" id="MBB3113054.1"/>
    </source>
</evidence>
<proteinExistence type="predicted"/>
<dbReference type="Pfam" id="PF12833">
    <property type="entry name" value="HTH_18"/>
    <property type="match status" value="1"/>
</dbReference>
<comment type="caution">
    <text evidence="5">The sequence shown here is derived from an EMBL/GenBank/DDBJ whole genome shotgun (WGS) entry which is preliminary data.</text>
</comment>
<dbReference type="Proteomes" id="UP000570361">
    <property type="component" value="Unassembled WGS sequence"/>
</dbReference>
<dbReference type="GO" id="GO:0043565">
    <property type="term" value="F:sequence-specific DNA binding"/>
    <property type="evidence" value="ECO:0007669"/>
    <property type="project" value="InterPro"/>
</dbReference>
<dbReference type="Pfam" id="PF02311">
    <property type="entry name" value="AraC_binding"/>
    <property type="match status" value="1"/>
</dbReference>
<organism evidence="5 6">
    <name type="scientific">Paenibacillus phyllosphaerae</name>
    <dbReference type="NCBI Taxonomy" id="274593"/>
    <lineage>
        <taxon>Bacteria</taxon>
        <taxon>Bacillati</taxon>
        <taxon>Bacillota</taxon>
        <taxon>Bacilli</taxon>
        <taxon>Bacillales</taxon>
        <taxon>Paenibacillaceae</taxon>
        <taxon>Paenibacillus</taxon>
    </lineage>
</organism>
<dbReference type="SUPFAM" id="SSF46689">
    <property type="entry name" value="Homeodomain-like"/>
    <property type="match status" value="2"/>
</dbReference>
<evidence type="ECO:0000256" key="1">
    <source>
        <dbReference type="ARBA" id="ARBA00023015"/>
    </source>
</evidence>